<evidence type="ECO:0000256" key="7">
    <source>
        <dbReference type="ARBA" id="ARBA00023102"/>
    </source>
</evidence>
<dbReference type="EMBL" id="JAJKBJ010000024">
    <property type="protein sequence ID" value="MCL9685409.1"/>
    <property type="molecule type" value="Genomic_DNA"/>
</dbReference>
<evidence type="ECO:0000256" key="10">
    <source>
        <dbReference type="RuleBase" id="RU003657"/>
    </source>
</evidence>
<organism evidence="11 12">
    <name type="scientific">Legionella maioricensis</name>
    <dbReference type="NCBI Taxonomy" id="2896528"/>
    <lineage>
        <taxon>Bacteria</taxon>
        <taxon>Pseudomonadati</taxon>
        <taxon>Pseudomonadota</taxon>
        <taxon>Gammaproteobacteria</taxon>
        <taxon>Legionellales</taxon>
        <taxon>Legionellaceae</taxon>
        <taxon>Legionella</taxon>
    </lineage>
</organism>
<evidence type="ECO:0000256" key="1">
    <source>
        <dbReference type="ARBA" id="ARBA00000901"/>
    </source>
</evidence>
<comment type="subcellular location">
    <subcellularLocation>
        <location evidence="2 9">Cytoplasm</location>
    </subcellularLocation>
</comment>
<dbReference type="InterPro" id="IPR013785">
    <property type="entry name" value="Aldolase_TIM"/>
</dbReference>
<keyword evidence="8 9" id="KW-0413">Isomerase</keyword>
<evidence type="ECO:0000256" key="6">
    <source>
        <dbReference type="ARBA" id="ARBA00022605"/>
    </source>
</evidence>
<dbReference type="Proteomes" id="UP001139721">
    <property type="component" value="Unassembled WGS sequence"/>
</dbReference>
<evidence type="ECO:0000256" key="9">
    <source>
        <dbReference type="HAMAP-Rule" id="MF_01014"/>
    </source>
</evidence>
<dbReference type="EC" id="5.3.1.16" evidence="9"/>
<gene>
    <name evidence="9" type="primary">hisA</name>
    <name evidence="11" type="ORF">LOX96_15005</name>
</gene>
<dbReference type="AlphaFoldDB" id="A0A9X2D320"/>
<feature type="active site" description="Proton donor" evidence="9">
    <location>
        <position position="129"/>
    </location>
</feature>
<accession>A0A9X2D320</accession>
<name>A0A9X2D320_9GAMM</name>
<dbReference type="InterPro" id="IPR023016">
    <property type="entry name" value="HisA/PriA"/>
</dbReference>
<evidence type="ECO:0000313" key="12">
    <source>
        <dbReference type="Proteomes" id="UP001139721"/>
    </source>
</evidence>
<dbReference type="Gene3D" id="3.20.20.70">
    <property type="entry name" value="Aldolase class I"/>
    <property type="match status" value="1"/>
</dbReference>
<dbReference type="CDD" id="cd04732">
    <property type="entry name" value="HisA"/>
    <property type="match status" value="1"/>
</dbReference>
<dbReference type="RefSeq" id="WP_250423579.1">
    <property type="nucleotide sequence ID" value="NZ_JAJKBJ010000024.1"/>
</dbReference>
<sequence length="245" mass="26617">MLIIPAIDLQGGTCVRLKQGQFDRVTEFNTPPIERAAYFSQVGAQRLHIVDLDGARIGAMQQLPLICAMQNTGIPIQAGGGIRTMEQAQLCYKAGISRLVLGSIAISNPTLTGQIIEAIKPEHIILALDVRIEQKIPVPAINGWQTNSKSNLWEVVSYYQQLGVREILCTDIACDGMMGGPNFNLYQQAVERFPNIAWQASGGIRNPKDIAILHDLGVTAAILGLTLYTGDFDLSECLAEYAGAH</sequence>
<feature type="active site" description="Proton acceptor" evidence="9">
    <location>
        <position position="8"/>
    </location>
</feature>
<dbReference type="InterPro" id="IPR044524">
    <property type="entry name" value="Isoase_HisA-like"/>
</dbReference>
<evidence type="ECO:0000313" key="11">
    <source>
        <dbReference type="EMBL" id="MCL9685409.1"/>
    </source>
</evidence>
<keyword evidence="12" id="KW-1185">Reference proteome</keyword>
<comment type="caution">
    <text evidence="11">The sequence shown here is derived from an EMBL/GenBank/DDBJ whole genome shotgun (WGS) entry which is preliminary data.</text>
</comment>
<dbReference type="GO" id="GO:0000105">
    <property type="term" value="P:L-histidine biosynthetic process"/>
    <property type="evidence" value="ECO:0007669"/>
    <property type="project" value="UniProtKB-UniRule"/>
</dbReference>
<dbReference type="GO" id="GO:0000162">
    <property type="term" value="P:L-tryptophan biosynthetic process"/>
    <property type="evidence" value="ECO:0007669"/>
    <property type="project" value="TreeGrafter"/>
</dbReference>
<comment type="catalytic activity">
    <reaction evidence="1 9">
        <text>1-(5-phospho-beta-D-ribosyl)-5-[(5-phospho-beta-D-ribosylamino)methylideneamino]imidazole-4-carboxamide = 5-[(5-phospho-1-deoxy-D-ribulos-1-ylimino)methylamino]-1-(5-phospho-beta-D-ribosyl)imidazole-4-carboxamide</text>
        <dbReference type="Rhea" id="RHEA:15469"/>
        <dbReference type="ChEBI" id="CHEBI:58435"/>
        <dbReference type="ChEBI" id="CHEBI:58525"/>
        <dbReference type="EC" id="5.3.1.16"/>
    </reaction>
</comment>
<evidence type="ECO:0000256" key="5">
    <source>
        <dbReference type="ARBA" id="ARBA00022490"/>
    </source>
</evidence>
<dbReference type="Pfam" id="PF00977">
    <property type="entry name" value="His_biosynth"/>
    <property type="match status" value="1"/>
</dbReference>
<dbReference type="FunFam" id="3.20.20.70:FF:000009">
    <property type="entry name" value="1-(5-phosphoribosyl)-5-[(5-phosphoribosylamino)methylideneamino] imidazole-4-carboxamide isomerase"/>
    <property type="match status" value="1"/>
</dbReference>
<evidence type="ECO:0000256" key="2">
    <source>
        <dbReference type="ARBA" id="ARBA00004496"/>
    </source>
</evidence>
<keyword evidence="5 9" id="KW-0963">Cytoplasm</keyword>
<dbReference type="InterPro" id="IPR006062">
    <property type="entry name" value="His_biosynth"/>
</dbReference>
<dbReference type="PANTHER" id="PTHR43090">
    <property type="entry name" value="1-(5-PHOSPHORIBOSYL)-5-[(5-PHOSPHORIBOSYLAMINO)METHYLIDENEAMINO] IMIDAZOLE-4-CARBOXAMIDE ISOMERASE"/>
    <property type="match status" value="1"/>
</dbReference>
<comment type="similarity">
    <text evidence="4 9 10">Belongs to the HisA/HisF family.</text>
</comment>
<dbReference type="HAMAP" id="MF_01014">
    <property type="entry name" value="HisA"/>
    <property type="match status" value="1"/>
</dbReference>
<evidence type="ECO:0000256" key="4">
    <source>
        <dbReference type="ARBA" id="ARBA00009667"/>
    </source>
</evidence>
<keyword evidence="6 9" id="KW-0028">Amino-acid biosynthesis</keyword>
<dbReference type="SUPFAM" id="SSF51366">
    <property type="entry name" value="Ribulose-phoshate binding barrel"/>
    <property type="match status" value="1"/>
</dbReference>
<dbReference type="InterPro" id="IPR011060">
    <property type="entry name" value="RibuloseP-bd_barrel"/>
</dbReference>
<evidence type="ECO:0000256" key="8">
    <source>
        <dbReference type="ARBA" id="ARBA00023235"/>
    </source>
</evidence>
<proteinExistence type="inferred from homology"/>
<evidence type="ECO:0000256" key="3">
    <source>
        <dbReference type="ARBA" id="ARBA00005133"/>
    </source>
</evidence>
<comment type="pathway">
    <text evidence="3 9">Amino-acid biosynthesis; L-histidine biosynthesis; L-histidine from 5-phospho-alpha-D-ribose 1-diphosphate: step 4/9.</text>
</comment>
<dbReference type="GO" id="GO:0003949">
    <property type="term" value="F:1-(5-phosphoribosyl)-5-[(5-phosphoribosylamino)methylideneamino]imidazole-4-carboxamide isomerase activity"/>
    <property type="evidence" value="ECO:0007669"/>
    <property type="project" value="UniProtKB-UniRule"/>
</dbReference>
<reference evidence="11" key="1">
    <citation type="submission" date="2021-11" db="EMBL/GenBank/DDBJ databases">
        <title>Legionella maioricencis sp. nov., a new species isolated from hot water samples in Mallorca.</title>
        <authorList>
            <person name="Crespi S."/>
            <person name="Drasar V."/>
            <person name="Salva-Serra F."/>
            <person name="Jaen-Luchoro D."/>
            <person name="Pineiro-Iglesias B."/>
            <person name="Aliaga F."/>
            <person name="Fernandez-Juarez V."/>
            <person name="Coll G."/>
            <person name="Moore E.R.B."/>
            <person name="Bennasar-Figueras A."/>
        </authorList>
    </citation>
    <scope>NUCLEOTIDE SEQUENCE</scope>
    <source>
        <strain evidence="11">HCPI-6</strain>
    </source>
</reference>
<dbReference type="PANTHER" id="PTHR43090:SF2">
    <property type="entry name" value="1-(5-PHOSPHORIBOSYL)-5-[(5-PHOSPHORIBOSYLAMINO)METHYLIDENEAMINO] IMIDAZOLE-4-CARBOXAMIDE ISOMERASE"/>
    <property type="match status" value="1"/>
</dbReference>
<dbReference type="GO" id="GO:0005737">
    <property type="term" value="C:cytoplasm"/>
    <property type="evidence" value="ECO:0007669"/>
    <property type="project" value="UniProtKB-SubCell"/>
</dbReference>
<keyword evidence="7 9" id="KW-0368">Histidine biosynthesis</keyword>
<protein>
    <recommendedName>
        <fullName evidence="9">1-(5-phosphoribosyl)-5-[(5-phosphoribosylamino)methylideneamino] imidazole-4-carboxamide isomerase</fullName>
        <ecNumber evidence="9">5.3.1.16</ecNumber>
    </recommendedName>
    <alternativeName>
        <fullName evidence="9">Phosphoribosylformimino-5-aminoimidazole carboxamide ribotide isomerase</fullName>
    </alternativeName>
</protein>